<dbReference type="InterPro" id="IPR000182">
    <property type="entry name" value="GNAT_dom"/>
</dbReference>
<dbReference type="RefSeq" id="WP_132247072.1">
    <property type="nucleotide sequence ID" value="NZ_SLZU01000014.1"/>
</dbReference>
<dbReference type="PANTHER" id="PTHR43877">
    <property type="entry name" value="AMINOALKYLPHOSPHONATE N-ACETYLTRANSFERASE-RELATED-RELATED"/>
    <property type="match status" value="1"/>
</dbReference>
<dbReference type="SUPFAM" id="SSF55729">
    <property type="entry name" value="Acyl-CoA N-acyltransferases (Nat)"/>
    <property type="match status" value="1"/>
</dbReference>
<protein>
    <submittedName>
        <fullName evidence="4">Acetyltransferase (GNAT) family protein</fullName>
    </submittedName>
</protein>
<evidence type="ECO:0000313" key="4">
    <source>
        <dbReference type="EMBL" id="TCS60431.1"/>
    </source>
</evidence>
<dbReference type="Gene3D" id="3.40.630.30">
    <property type="match status" value="1"/>
</dbReference>
<evidence type="ECO:0000256" key="1">
    <source>
        <dbReference type="ARBA" id="ARBA00022679"/>
    </source>
</evidence>
<dbReference type="PANTHER" id="PTHR43877:SF1">
    <property type="entry name" value="ACETYLTRANSFERASE"/>
    <property type="match status" value="1"/>
</dbReference>
<dbReference type="CDD" id="cd04301">
    <property type="entry name" value="NAT_SF"/>
    <property type="match status" value="1"/>
</dbReference>
<keyword evidence="1 4" id="KW-0808">Transferase</keyword>
<keyword evidence="5" id="KW-1185">Reference proteome</keyword>
<organism evidence="4 5">
    <name type="scientific">Primorskyibacter sedentarius</name>
    <dbReference type="NCBI Taxonomy" id="745311"/>
    <lineage>
        <taxon>Bacteria</taxon>
        <taxon>Pseudomonadati</taxon>
        <taxon>Pseudomonadota</taxon>
        <taxon>Alphaproteobacteria</taxon>
        <taxon>Rhodobacterales</taxon>
        <taxon>Roseobacteraceae</taxon>
        <taxon>Primorskyibacter</taxon>
    </lineage>
</organism>
<accession>A0A4V2UN24</accession>
<dbReference type="InterPro" id="IPR016181">
    <property type="entry name" value="Acyl_CoA_acyltransferase"/>
</dbReference>
<evidence type="ECO:0000313" key="5">
    <source>
        <dbReference type="Proteomes" id="UP000295696"/>
    </source>
</evidence>
<dbReference type="AlphaFoldDB" id="A0A4V2UN24"/>
<gene>
    <name evidence="4" type="ORF">EDD52_11429</name>
</gene>
<feature type="domain" description="N-acetyltransferase" evidence="3">
    <location>
        <begin position="106"/>
        <end position="244"/>
    </location>
</feature>
<proteinExistence type="predicted"/>
<keyword evidence="2" id="KW-0012">Acyltransferase</keyword>
<sequence length="244" mass="26712">MTDRAGQLQSVTEATWPAARAWREGPWTLRDGAGGGKRVSAATAEAAFSDADIHMAETAMQAMGQPRLFMIRQAETALDEALATRGYAVIDPVNLLIAPIELIDDRNIPPVTAFEIWEPLAIMREIWAEGGISADRIAVMQRCTCPKTALLGRANDHPSAVGYVAVHDGIAMVHALHVRPAMRRHGSARWLMRRAAHWGRSQGAQEIAALCTQANDAANELYHSMGFALVGQYHYRIHPDDRTA</sequence>
<dbReference type="PROSITE" id="PS51186">
    <property type="entry name" value="GNAT"/>
    <property type="match status" value="1"/>
</dbReference>
<comment type="caution">
    <text evidence="4">The sequence shown here is derived from an EMBL/GenBank/DDBJ whole genome shotgun (WGS) entry which is preliminary data.</text>
</comment>
<dbReference type="InterPro" id="IPR050832">
    <property type="entry name" value="Bact_Acetyltransf"/>
</dbReference>
<dbReference type="OrthoDB" id="7301318at2"/>
<dbReference type="EMBL" id="SLZU01000014">
    <property type="protein sequence ID" value="TCS60431.1"/>
    <property type="molecule type" value="Genomic_DNA"/>
</dbReference>
<evidence type="ECO:0000259" key="3">
    <source>
        <dbReference type="PROSITE" id="PS51186"/>
    </source>
</evidence>
<dbReference type="Proteomes" id="UP000295696">
    <property type="component" value="Unassembled WGS sequence"/>
</dbReference>
<name>A0A4V2UN24_9RHOB</name>
<dbReference type="GO" id="GO:0016747">
    <property type="term" value="F:acyltransferase activity, transferring groups other than amino-acyl groups"/>
    <property type="evidence" value="ECO:0007669"/>
    <property type="project" value="InterPro"/>
</dbReference>
<reference evidence="4 5" key="1">
    <citation type="submission" date="2019-03" db="EMBL/GenBank/DDBJ databases">
        <title>Genomic Encyclopedia of Type Strains, Phase IV (KMG-IV): sequencing the most valuable type-strain genomes for metagenomic binning, comparative biology and taxonomic classification.</title>
        <authorList>
            <person name="Goeker M."/>
        </authorList>
    </citation>
    <scope>NUCLEOTIDE SEQUENCE [LARGE SCALE GENOMIC DNA]</scope>
    <source>
        <strain evidence="4 5">DSM 104836</strain>
    </source>
</reference>
<dbReference type="Pfam" id="PF00583">
    <property type="entry name" value="Acetyltransf_1"/>
    <property type="match status" value="1"/>
</dbReference>
<evidence type="ECO:0000256" key="2">
    <source>
        <dbReference type="ARBA" id="ARBA00023315"/>
    </source>
</evidence>